<comment type="caution">
    <text evidence="1">The sequence shown here is derived from an EMBL/GenBank/DDBJ whole genome shotgun (WGS) entry which is preliminary data.</text>
</comment>
<dbReference type="EMBL" id="BGKA01000228">
    <property type="protein sequence ID" value="GBH19742.1"/>
    <property type="molecule type" value="Genomic_DNA"/>
</dbReference>
<gene>
    <name evidence="1" type="ORF">KPSA3_05756</name>
</gene>
<name>A0AAN4TP12_PSESF</name>
<dbReference type="Proteomes" id="UP000248291">
    <property type="component" value="Unassembled WGS sequence"/>
</dbReference>
<accession>A0AAN4TP12</accession>
<evidence type="ECO:0000313" key="1">
    <source>
        <dbReference type="EMBL" id="GBH19742.1"/>
    </source>
</evidence>
<reference evidence="1 2" key="1">
    <citation type="submission" date="2018-04" db="EMBL/GenBank/DDBJ databases">
        <title>Draft genome sequence of Pseudomonas syringae pv. actinidiae biovar 3 strains isolated from kiwifruit in Kagawa prefecture.</title>
        <authorList>
            <person name="Tabuchi M."/>
            <person name="Saito M."/>
            <person name="Fujiwara S."/>
            <person name="Sasa N."/>
            <person name="Akimitsu K."/>
            <person name="Gomi K."/>
            <person name="Konishi-Sugita S."/>
            <person name="Hamano K."/>
            <person name="Kataoka I."/>
        </authorList>
    </citation>
    <scope>NUCLEOTIDE SEQUENCE [LARGE SCALE GENOMIC DNA]</scope>
    <source>
        <strain evidence="1 2">MAFF212211</strain>
    </source>
</reference>
<dbReference type="AlphaFoldDB" id="A0AAN4TP12"/>
<organism evidence="1 2">
    <name type="scientific">Pseudomonas syringae pv. actinidiae</name>
    <dbReference type="NCBI Taxonomy" id="103796"/>
    <lineage>
        <taxon>Bacteria</taxon>
        <taxon>Pseudomonadati</taxon>
        <taxon>Pseudomonadota</taxon>
        <taxon>Gammaproteobacteria</taxon>
        <taxon>Pseudomonadales</taxon>
        <taxon>Pseudomonadaceae</taxon>
        <taxon>Pseudomonas</taxon>
        <taxon>Pseudomonas syringae</taxon>
    </lineage>
</organism>
<proteinExistence type="predicted"/>
<sequence>MIVGPDAGRVRVTHAHRRDRRGFSQDQACRSTLHVILGHQCIGHAAFVCAATGQRGQDDAVGQLQIAKGDRVKDSRHVSNPRD</sequence>
<keyword evidence="1" id="KW-0808">Transferase</keyword>
<evidence type="ECO:0000313" key="2">
    <source>
        <dbReference type="Proteomes" id="UP000248291"/>
    </source>
</evidence>
<dbReference type="GO" id="GO:0016740">
    <property type="term" value="F:transferase activity"/>
    <property type="evidence" value="ECO:0007669"/>
    <property type="project" value="UniProtKB-KW"/>
</dbReference>
<protein>
    <submittedName>
        <fullName evidence="1">Polysaccharide pyruvyl transferase family protein WcaK</fullName>
    </submittedName>
</protein>